<name>A0A9N7YQI8_PLEPL</name>
<sequence>MLGWAPSAESGLRMGGGEGRSRSCCDPVPPAHPELPKQTAPKKRIGRDNEQLLKADRRVCFSGIGAKNQRVRIQE</sequence>
<comment type="caution">
    <text evidence="2">The sequence shown here is derived from an EMBL/GenBank/DDBJ whole genome shotgun (WGS) entry which is preliminary data.</text>
</comment>
<organism evidence="2 3">
    <name type="scientific">Pleuronectes platessa</name>
    <name type="common">European plaice</name>
    <dbReference type="NCBI Taxonomy" id="8262"/>
    <lineage>
        <taxon>Eukaryota</taxon>
        <taxon>Metazoa</taxon>
        <taxon>Chordata</taxon>
        <taxon>Craniata</taxon>
        <taxon>Vertebrata</taxon>
        <taxon>Euteleostomi</taxon>
        <taxon>Actinopterygii</taxon>
        <taxon>Neopterygii</taxon>
        <taxon>Teleostei</taxon>
        <taxon>Neoteleostei</taxon>
        <taxon>Acanthomorphata</taxon>
        <taxon>Carangaria</taxon>
        <taxon>Pleuronectiformes</taxon>
        <taxon>Pleuronectoidei</taxon>
        <taxon>Pleuronectidae</taxon>
        <taxon>Pleuronectes</taxon>
    </lineage>
</organism>
<dbReference type="Proteomes" id="UP001153269">
    <property type="component" value="Unassembled WGS sequence"/>
</dbReference>
<dbReference type="EMBL" id="CADEAL010001499">
    <property type="protein sequence ID" value="CAB1432964.1"/>
    <property type="molecule type" value="Genomic_DNA"/>
</dbReference>
<gene>
    <name evidence="2" type="ORF">PLEPLA_LOCUS21052</name>
</gene>
<evidence type="ECO:0000256" key="1">
    <source>
        <dbReference type="SAM" id="MobiDB-lite"/>
    </source>
</evidence>
<proteinExistence type="predicted"/>
<evidence type="ECO:0000313" key="2">
    <source>
        <dbReference type="EMBL" id="CAB1432964.1"/>
    </source>
</evidence>
<keyword evidence="3" id="KW-1185">Reference proteome</keyword>
<accession>A0A9N7YQI8</accession>
<reference evidence="2" key="1">
    <citation type="submission" date="2020-03" db="EMBL/GenBank/DDBJ databases">
        <authorList>
            <person name="Weist P."/>
        </authorList>
    </citation>
    <scope>NUCLEOTIDE SEQUENCE</scope>
</reference>
<dbReference type="AlphaFoldDB" id="A0A9N7YQI8"/>
<feature type="region of interest" description="Disordered" evidence="1">
    <location>
        <begin position="1"/>
        <end position="46"/>
    </location>
</feature>
<protein>
    <submittedName>
        <fullName evidence="2">Uncharacterized protein</fullName>
    </submittedName>
</protein>
<evidence type="ECO:0000313" key="3">
    <source>
        <dbReference type="Proteomes" id="UP001153269"/>
    </source>
</evidence>